<gene>
    <name evidence="1" type="ORF">BpHYR1_024574</name>
</gene>
<evidence type="ECO:0000313" key="1">
    <source>
        <dbReference type="EMBL" id="RNA07581.1"/>
    </source>
</evidence>
<protein>
    <submittedName>
        <fullName evidence="1">Uncharacterized protein</fullName>
    </submittedName>
</protein>
<proteinExistence type="predicted"/>
<comment type="caution">
    <text evidence="1">The sequence shown here is derived from an EMBL/GenBank/DDBJ whole genome shotgun (WGS) entry which is preliminary data.</text>
</comment>
<dbReference type="AlphaFoldDB" id="A0A3M7Q9D3"/>
<sequence>MKWLSKKYKRGMLKINLKNNDQLFRTNFENLIFTLNEFLAVSVKKTWDADSYLSKDRTVRYKLYLFVFESNSAVQLDSESERMMTICRSSEIKNDDIAIDDQKCTLNVPNMLKIDKLIRDSIEDKFEFKIIKIGQKYAKYTSTLNFFDFRDEYTEK</sequence>
<reference evidence="1 2" key="1">
    <citation type="journal article" date="2018" name="Sci. Rep.">
        <title>Genomic signatures of local adaptation to the degree of environmental predictability in rotifers.</title>
        <authorList>
            <person name="Franch-Gras L."/>
            <person name="Hahn C."/>
            <person name="Garcia-Roger E.M."/>
            <person name="Carmona M.J."/>
            <person name="Serra M."/>
            <person name="Gomez A."/>
        </authorList>
    </citation>
    <scope>NUCLEOTIDE SEQUENCE [LARGE SCALE GENOMIC DNA]</scope>
    <source>
        <strain evidence="1">HYR1</strain>
    </source>
</reference>
<accession>A0A3M7Q9D3</accession>
<name>A0A3M7Q9D3_BRAPC</name>
<dbReference type="Proteomes" id="UP000276133">
    <property type="component" value="Unassembled WGS sequence"/>
</dbReference>
<organism evidence="1 2">
    <name type="scientific">Brachionus plicatilis</name>
    <name type="common">Marine rotifer</name>
    <name type="synonym">Brachionus muelleri</name>
    <dbReference type="NCBI Taxonomy" id="10195"/>
    <lineage>
        <taxon>Eukaryota</taxon>
        <taxon>Metazoa</taxon>
        <taxon>Spiralia</taxon>
        <taxon>Gnathifera</taxon>
        <taxon>Rotifera</taxon>
        <taxon>Eurotatoria</taxon>
        <taxon>Monogononta</taxon>
        <taxon>Pseudotrocha</taxon>
        <taxon>Ploima</taxon>
        <taxon>Brachionidae</taxon>
        <taxon>Brachionus</taxon>
    </lineage>
</organism>
<dbReference type="EMBL" id="REGN01006996">
    <property type="protein sequence ID" value="RNA07581.1"/>
    <property type="molecule type" value="Genomic_DNA"/>
</dbReference>
<keyword evidence="2" id="KW-1185">Reference proteome</keyword>
<evidence type="ECO:0000313" key="2">
    <source>
        <dbReference type="Proteomes" id="UP000276133"/>
    </source>
</evidence>